<evidence type="ECO:0000256" key="1">
    <source>
        <dbReference type="ARBA" id="ARBA00022723"/>
    </source>
</evidence>
<dbReference type="SMART" id="SM00906">
    <property type="entry name" value="Fungal_trans"/>
    <property type="match status" value="1"/>
</dbReference>
<keyword evidence="2" id="KW-0862">Zinc</keyword>
<evidence type="ECO:0000313" key="9">
    <source>
        <dbReference type="Proteomes" id="UP000781932"/>
    </source>
</evidence>
<dbReference type="Proteomes" id="UP000781932">
    <property type="component" value="Unassembled WGS sequence"/>
</dbReference>
<dbReference type="GO" id="GO:0006351">
    <property type="term" value="P:DNA-templated transcription"/>
    <property type="evidence" value="ECO:0007669"/>
    <property type="project" value="InterPro"/>
</dbReference>
<dbReference type="Pfam" id="PF04082">
    <property type="entry name" value="Fungal_trans"/>
    <property type="match status" value="1"/>
</dbReference>
<sequence>MSEPPRIFSWAVDEKFQFTHLDTVNAFSAGGPGARVHAINDDGGIGEQVTEMFYVPTQDVPAVDKTRQAVLYGAHGFDVNVNRKGFVPHLGWDAIFMYDLAENGTVNLLSINLSPTPGDGPRNSLPSEDGRLLYIVCIAKPQCNQVEAELTSTYDADNGAHGIAFRMASDLGLQHSGQDISGIKGTSPLDAEVRRRLFWSCYFWDKAISLYTGRLPAVVELPPLGTLDNLDDSDEIKLWSPYHEDSLNLANLPPGQYPPARSHAVSCFINSCKLSIIINDIIFQVYSRRSRPITETALEDIKERLDIWRAQSPPHLRYDPERLPRICPPPHLISQNLLYFTTIILAHRPFWSVAGYYQECISAAKSIQKLLLLLESTFGLENITYLMGYCIYTGASAVLEEAKKGDDAANAVMKTFLRALNTGMRRCPLLERSLNIIIKGLKSAPIQPALRGDIDRTETPPLNSYIPAFPYLDPLGFNDMDSHNLEEASFDAMAMLDCFPELQTDIGELISTNLA</sequence>
<accession>A0A9P6HYP3</accession>
<dbReference type="PANTHER" id="PTHR31313">
    <property type="entry name" value="TY1 ENHANCER ACTIVATOR"/>
    <property type="match status" value="1"/>
</dbReference>
<dbReference type="InterPro" id="IPR051615">
    <property type="entry name" value="Transcr_Regulatory_Elem"/>
</dbReference>
<organism evidence="8 9">
    <name type="scientific">Colletotrichum karsti</name>
    <dbReference type="NCBI Taxonomy" id="1095194"/>
    <lineage>
        <taxon>Eukaryota</taxon>
        <taxon>Fungi</taxon>
        <taxon>Dikarya</taxon>
        <taxon>Ascomycota</taxon>
        <taxon>Pezizomycotina</taxon>
        <taxon>Sordariomycetes</taxon>
        <taxon>Hypocreomycetidae</taxon>
        <taxon>Glomerellales</taxon>
        <taxon>Glomerellaceae</taxon>
        <taxon>Colletotrichum</taxon>
        <taxon>Colletotrichum boninense species complex</taxon>
    </lineage>
</organism>
<evidence type="ECO:0000256" key="5">
    <source>
        <dbReference type="ARBA" id="ARBA00023163"/>
    </source>
</evidence>
<dbReference type="CDD" id="cd12148">
    <property type="entry name" value="fungal_TF_MHR"/>
    <property type="match status" value="1"/>
</dbReference>
<feature type="domain" description="Xylanolytic transcriptional activator regulatory" evidence="7">
    <location>
        <begin position="160"/>
        <end position="235"/>
    </location>
</feature>
<comment type="caution">
    <text evidence="8">The sequence shown here is derived from an EMBL/GenBank/DDBJ whole genome shotgun (WGS) entry which is preliminary data.</text>
</comment>
<evidence type="ECO:0000259" key="7">
    <source>
        <dbReference type="SMART" id="SM00906"/>
    </source>
</evidence>
<dbReference type="GeneID" id="62165511"/>
<evidence type="ECO:0000256" key="2">
    <source>
        <dbReference type="ARBA" id="ARBA00022833"/>
    </source>
</evidence>
<dbReference type="InterPro" id="IPR015943">
    <property type="entry name" value="WD40/YVTN_repeat-like_dom_sf"/>
</dbReference>
<dbReference type="InterPro" id="IPR007219">
    <property type="entry name" value="XnlR_reg_dom"/>
</dbReference>
<gene>
    <name evidence="8" type="ORF">CkaCkLH20_09722</name>
</gene>
<dbReference type="AlphaFoldDB" id="A0A9P6HYP3"/>
<evidence type="ECO:0000256" key="4">
    <source>
        <dbReference type="ARBA" id="ARBA00023125"/>
    </source>
</evidence>
<keyword evidence="3" id="KW-0805">Transcription regulation</keyword>
<dbReference type="Gene3D" id="2.130.10.10">
    <property type="entry name" value="YVTN repeat-like/Quinoprotein amine dehydrogenase"/>
    <property type="match status" value="1"/>
</dbReference>
<dbReference type="GO" id="GO:0003677">
    <property type="term" value="F:DNA binding"/>
    <property type="evidence" value="ECO:0007669"/>
    <property type="project" value="UniProtKB-KW"/>
</dbReference>
<keyword evidence="4" id="KW-0238">DNA-binding</keyword>
<dbReference type="RefSeq" id="XP_038742320.1">
    <property type="nucleotide sequence ID" value="XM_038892437.1"/>
</dbReference>
<proteinExistence type="predicted"/>
<keyword evidence="5" id="KW-0804">Transcription</keyword>
<evidence type="ECO:0000256" key="6">
    <source>
        <dbReference type="ARBA" id="ARBA00023242"/>
    </source>
</evidence>
<keyword evidence="1" id="KW-0479">Metal-binding</keyword>
<evidence type="ECO:0000256" key="3">
    <source>
        <dbReference type="ARBA" id="ARBA00023015"/>
    </source>
</evidence>
<protein>
    <submittedName>
        <fullName evidence="8">Nitrogen assimilation transcription factor nit-4</fullName>
    </submittedName>
</protein>
<dbReference type="GO" id="GO:0008270">
    <property type="term" value="F:zinc ion binding"/>
    <property type="evidence" value="ECO:0007669"/>
    <property type="project" value="InterPro"/>
</dbReference>
<dbReference type="PANTHER" id="PTHR31313:SF85">
    <property type="entry name" value="ZN(II)2CYS6 TRANSCRIPTION FACTOR (EUROFUNG)"/>
    <property type="match status" value="1"/>
</dbReference>
<dbReference type="EMBL" id="JAATWM020000035">
    <property type="protein sequence ID" value="KAF9872859.1"/>
    <property type="molecule type" value="Genomic_DNA"/>
</dbReference>
<keyword evidence="9" id="KW-1185">Reference proteome</keyword>
<dbReference type="OrthoDB" id="1715191at2759"/>
<name>A0A9P6HYP3_9PEZI</name>
<evidence type="ECO:0000313" key="8">
    <source>
        <dbReference type="EMBL" id="KAF9872859.1"/>
    </source>
</evidence>
<reference evidence="8" key="1">
    <citation type="submission" date="2020-03" db="EMBL/GenBank/DDBJ databases">
        <authorList>
            <person name="He L."/>
        </authorList>
    </citation>
    <scope>NUCLEOTIDE SEQUENCE</scope>
    <source>
        <strain evidence="8">CkLH20</strain>
    </source>
</reference>
<keyword evidence="6" id="KW-0539">Nucleus</keyword>
<reference evidence="8" key="2">
    <citation type="submission" date="2020-11" db="EMBL/GenBank/DDBJ databases">
        <title>Whole genome sequencing of Colletotrichum sp.</title>
        <authorList>
            <person name="Li H."/>
        </authorList>
    </citation>
    <scope>NUCLEOTIDE SEQUENCE</scope>
    <source>
        <strain evidence="8">CkLH20</strain>
    </source>
</reference>